<protein>
    <submittedName>
        <fullName evidence="2">Uncharacterized protein</fullName>
    </submittedName>
</protein>
<feature type="chain" id="PRO_5041935816" evidence="1">
    <location>
        <begin position="21"/>
        <end position="154"/>
    </location>
</feature>
<name>A0AAD8UI99_GLOAC</name>
<dbReference type="EMBL" id="JAHMHS010000086">
    <property type="protein sequence ID" value="KAK1721307.1"/>
    <property type="molecule type" value="Genomic_DNA"/>
</dbReference>
<evidence type="ECO:0000313" key="3">
    <source>
        <dbReference type="Proteomes" id="UP001244207"/>
    </source>
</evidence>
<reference evidence="2" key="1">
    <citation type="submission" date="2021-12" db="EMBL/GenBank/DDBJ databases">
        <title>Comparative genomics, transcriptomics and evolutionary studies reveal genomic signatures of adaptation to plant cell wall in hemibiotrophic fungi.</title>
        <authorList>
            <consortium name="DOE Joint Genome Institute"/>
            <person name="Baroncelli R."/>
            <person name="Diaz J.F."/>
            <person name="Benocci T."/>
            <person name="Peng M."/>
            <person name="Battaglia E."/>
            <person name="Haridas S."/>
            <person name="Andreopoulos W."/>
            <person name="Labutti K."/>
            <person name="Pangilinan J."/>
            <person name="Floch G.L."/>
            <person name="Makela M.R."/>
            <person name="Henrissat B."/>
            <person name="Grigoriev I.V."/>
            <person name="Crouch J.A."/>
            <person name="De Vries R.P."/>
            <person name="Sukno S.A."/>
            <person name="Thon M.R."/>
        </authorList>
    </citation>
    <scope>NUCLEOTIDE SEQUENCE</scope>
    <source>
        <strain evidence="2">CBS 112980</strain>
    </source>
</reference>
<dbReference type="GeneID" id="85392728"/>
<evidence type="ECO:0000313" key="2">
    <source>
        <dbReference type="EMBL" id="KAK1721307.1"/>
    </source>
</evidence>
<sequence length="154" mass="17560">MRLSTIIAAVVGLAATSVNAQWYPARNWTNCIAATGGNGTKGIREAHAFFNEAWGRPRLRIQHQSSYAVICYGLIFGIVNDDKTGWFEAANDRDIAALEDPGTASECKWYPRAHELTHYYFFGREREWIMDNRAYIRRCNEVERPMEGTQVNQP</sequence>
<organism evidence="2 3">
    <name type="scientific">Glomerella acutata</name>
    <name type="common">Colletotrichum acutatum</name>
    <dbReference type="NCBI Taxonomy" id="27357"/>
    <lineage>
        <taxon>Eukaryota</taxon>
        <taxon>Fungi</taxon>
        <taxon>Dikarya</taxon>
        <taxon>Ascomycota</taxon>
        <taxon>Pezizomycotina</taxon>
        <taxon>Sordariomycetes</taxon>
        <taxon>Hypocreomycetidae</taxon>
        <taxon>Glomerellales</taxon>
        <taxon>Glomerellaceae</taxon>
        <taxon>Colletotrichum</taxon>
        <taxon>Colletotrichum acutatum species complex</taxon>
    </lineage>
</organism>
<dbReference type="RefSeq" id="XP_060362103.1">
    <property type="nucleotide sequence ID" value="XM_060508829.1"/>
</dbReference>
<dbReference type="Proteomes" id="UP001244207">
    <property type="component" value="Unassembled WGS sequence"/>
</dbReference>
<feature type="signal peptide" evidence="1">
    <location>
        <begin position="1"/>
        <end position="20"/>
    </location>
</feature>
<keyword evidence="1" id="KW-0732">Signal</keyword>
<comment type="caution">
    <text evidence="2">The sequence shown here is derived from an EMBL/GenBank/DDBJ whole genome shotgun (WGS) entry which is preliminary data.</text>
</comment>
<dbReference type="AlphaFoldDB" id="A0AAD8UI99"/>
<gene>
    <name evidence="2" type="ORF">BDZ83DRAFT_630469</name>
</gene>
<accession>A0AAD8UI99</accession>
<evidence type="ECO:0000256" key="1">
    <source>
        <dbReference type="SAM" id="SignalP"/>
    </source>
</evidence>
<keyword evidence="3" id="KW-1185">Reference proteome</keyword>
<proteinExistence type="predicted"/>